<keyword evidence="2" id="KW-1003">Cell membrane</keyword>
<dbReference type="OrthoDB" id="7359894at2"/>
<reference evidence="8 10" key="1">
    <citation type="submission" date="2019-05" db="EMBL/GenBank/DDBJ databases">
        <title>Mumia sp. nov., isolated from the intestinal contents of plateau pika (Ochotona curzoniae) in the Qinghai-Tibet plateau of China.</title>
        <authorList>
            <person name="Tian Z."/>
        </authorList>
    </citation>
    <scope>NUCLEOTIDE SEQUENCE [LARGE SCALE GENOMIC DNA]</scope>
    <source>
        <strain evidence="10">527</strain>
        <strain evidence="8">Z527</strain>
    </source>
</reference>
<dbReference type="InterPro" id="IPR052027">
    <property type="entry name" value="PspC"/>
</dbReference>
<dbReference type="AlphaFoldDB" id="A0A5C4MBH3"/>
<evidence type="ECO:0000259" key="7">
    <source>
        <dbReference type="Pfam" id="PF04024"/>
    </source>
</evidence>
<evidence type="ECO:0000256" key="1">
    <source>
        <dbReference type="ARBA" id="ARBA00004162"/>
    </source>
</evidence>
<evidence type="ECO:0000313" key="8">
    <source>
        <dbReference type="EMBL" id="TNC34370.1"/>
    </source>
</evidence>
<gene>
    <name evidence="9" type="ORF">FHE65_26630</name>
    <name evidence="8" type="ORF">FHE65_27950</name>
</gene>
<organism evidence="8 10">
    <name type="scientific">Mumia zhuanghuii</name>
    <dbReference type="NCBI Taxonomy" id="2585211"/>
    <lineage>
        <taxon>Bacteria</taxon>
        <taxon>Bacillati</taxon>
        <taxon>Actinomycetota</taxon>
        <taxon>Actinomycetes</taxon>
        <taxon>Propionibacteriales</taxon>
        <taxon>Nocardioidaceae</taxon>
        <taxon>Mumia</taxon>
    </lineage>
</organism>
<accession>A0A5C4MBH3</accession>
<keyword evidence="3 6" id="KW-0812">Transmembrane</keyword>
<feature type="domain" description="Phage shock protein PspC N-terminal" evidence="7">
    <location>
        <begin position="5"/>
        <end position="62"/>
    </location>
</feature>
<comment type="subcellular location">
    <subcellularLocation>
        <location evidence="1">Cell membrane</location>
        <topology evidence="1">Single-pass membrane protein</topology>
    </subcellularLocation>
</comment>
<dbReference type="PANTHER" id="PTHR33885">
    <property type="entry name" value="PHAGE SHOCK PROTEIN C"/>
    <property type="match status" value="1"/>
</dbReference>
<dbReference type="InterPro" id="IPR007168">
    <property type="entry name" value="Phageshock_PspC_N"/>
</dbReference>
<dbReference type="Proteomes" id="UP000306740">
    <property type="component" value="Unassembled WGS sequence"/>
</dbReference>
<name>A0A5C4MBH3_9ACTN</name>
<sequence length="64" mass="6922">MTRSKKLVRTSSDQWIAGVCGGIARYLGVDPTVVRLAFVVLTVLGLGSMVVVYLVAWLLMPKDA</sequence>
<comment type="caution">
    <text evidence="8">The sequence shown here is derived from an EMBL/GenBank/DDBJ whole genome shotgun (WGS) entry which is preliminary data.</text>
</comment>
<feature type="transmembrane region" description="Helical" evidence="6">
    <location>
        <begin position="36"/>
        <end position="59"/>
    </location>
</feature>
<dbReference type="EMBL" id="VDFR01000158">
    <property type="protein sequence ID" value="TNC34370.1"/>
    <property type="molecule type" value="Genomic_DNA"/>
</dbReference>
<keyword evidence="4 6" id="KW-1133">Transmembrane helix</keyword>
<evidence type="ECO:0000313" key="9">
    <source>
        <dbReference type="EMBL" id="TNC35969.1"/>
    </source>
</evidence>
<evidence type="ECO:0000256" key="2">
    <source>
        <dbReference type="ARBA" id="ARBA00022475"/>
    </source>
</evidence>
<dbReference type="Pfam" id="PF04024">
    <property type="entry name" value="PspC"/>
    <property type="match status" value="1"/>
</dbReference>
<dbReference type="EMBL" id="VDFR01000142">
    <property type="protein sequence ID" value="TNC35969.1"/>
    <property type="molecule type" value="Genomic_DNA"/>
</dbReference>
<dbReference type="GO" id="GO:0005886">
    <property type="term" value="C:plasma membrane"/>
    <property type="evidence" value="ECO:0007669"/>
    <property type="project" value="UniProtKB-SubCell"/>
</dbReference>
<evidence type="ECO:0000256" key="3">
    <source>
        <dbReference type="ARBA" id="ARBA00022692"/>
    </source>
</evidence>
<evidence type="ECO:0000313" key="10">
    <source>
        <dbReference type="Proteomes" id="UP000306740"/>
    </source>
</evidence>
<proteinExistence type="predicted"/>
<evidence type="ECO:0000256" key="5">
    <source>
        <dbReference type="ARBA" id="ARBA00023136"/>
    </source>
</evidence>
<protein>
    <submittedName>
        <fullName evidence="8">PspC domain-containing protein</fullName>
    </submittedName>
</protein>
<dbReference type="RefSeq" id="WP_139086004.1">
    <property type="nucleotide sequence ID" value="NZ_VDFR01000142.1"/>
</dbReference>
<dbReference type="PANTHER" id="PTHR33885:SF3">
    <property type="entry name" value="PHAGE SHOCK PROTEIN C"/>
    <property type="match status" value="1"/>
</dbReference>
<evidence type="ECO:0000256" key="6">
    <source>
        <dbReference type="SAM" id="Phobius"/>
    </source>
</evidence>
<evidence type="ECO:0000256" key="4">
    <source>
        <dbReference type="ARBA" id="ARBA00022989"/>
    </source>
</evidence>
<keyword evidence="5 6" id="KW-0472">Membrane</keyword>